<gene>
    <name evidence="1" type="ORF">AWB64_04695</name>
</gene>
<reference evidence="1 2" key="1">
    <citation type="submission" date="2016-01" db="EMBL/GenBank/DDBJ databases">
        <authorList>
            <person name="Oliw E.H."/>
        </authorList>
    </citation>
    <scope>NUCLEOTIDE SEQUENCE [LARGE SCALE GENOMIC DNA]</scope>
    <source>
        <strain evidence="1">LMG 22029</strain>
    </source>
</reference>
<name>A0A158HID3_CABSO</name>
<protein>
    <submittedName>
        <fullName evidence="1">Uncharacterized protein</fullName>
    </submittedName>
</protein>
<accession>A0A158HID3</accession>
<dbReference type="Proteomes" id="UP000054893">
    <property type="component" value="Unassembled WGS sequence"/>
</dbReference>
<evidence type="ECO:0000313" key="1">
    <source>
        <dbReference type="EMBL" id="SAL44134.1"/>
    </source>
</evidence>
<proteinExistence type="predicted"/>
<dbReference type="AlphaFoldDB" id="A0A158HID3"/>
<evidence type="ECO:0000313" key="2">
    <source>
        <dbReference type="Proteomes" id="UP000054893"/>
    </source>
</evidence>
<organism evidence="1 2">
    <name type="scientific">Caballeronia sordidicola</name>
    <name type="common">Burkholderia sordidicola</name>
    <dbReference type="NCBI Taxonomy" id="196367"/>
    <lineage>
        <taxon>Bacteria</taxon>
        <taxon>Pseudomonadati</taxon>
        <taxon>Pseudomonadota</taxon>
        <taxon>Betaproteobacteria</taxon>
        <taxon>Burkholderiales</taxon>
        <taxon>Burkholderiaceae</taxon>
        <taxon>Caballeronia</taxon>
    </lineage>
</organism>
<dbReference type="EMBL" id="FCOC02000017">
    <property type="protein sequence ID" value="SAL44134.1"/>
    <property type="molecule type" value="Genomic_DNA"/>
</dbReference>
<sequence>MEIAMNQGNGFEIETRGRKKAGFASQRKPAFYR</sequence>